<dbReference type="InterPro" id="IPR037278">
    <property type="entry name" value="ARFGAP/RecO"/>
</dbReference>
<dbReference type="OrthoDB" id="194358at2759"/>
<dbReference type="InterPro" id="IPR002110">
    <property type="entry name" value="Ankyrin_rpt"/>
</dbReference>
<organism evidence="10 11">
    <name type="scientific">Ceratopteris richardii</name>
    <name type="common">Triangle waterfern</name>
    <dbReference type="NCBI Taxonomy" id="49495"/>
    <lineage>
        <taxon>Eukaryota</taxon>
        <taxon>Viridiplantae</taxon>
        <taxon>Streptophyta</taxon>
        <taxon>Embryophyta</taxon>
        <taxon>Tracheophyta</taxon>
        <taxon>Polypodiopsida</taxon>
        <taxon>Polypodiidae</taxon>
        <taxon>Polypodiales</taxon>
        <taxon>Pteridineae</taxon>
        <taxon>Pteridaceae</taxon>
        <taxon>Parkerioideae</taxon>
        <taxon>Ceratopteris</taxon>
    </lineage>
</organism>
<dbReference type="SUPFAM" id="SSF48403">
    <property type="entry name" value="Ankyrin repeat"/>
    <property type="match status" value="1"/>
</dbReference>
<dbReference type="Proteomes" id="UP000825935">
    <property type="component" value="Chromosome 28"/>
</dbReference>
<dbReference type="PANTHER" id="PTHR23180">
    <property type="entry name" value="CENTAURIN/ARF"/>
    <property type="match status" value="1"/>
</dbReference>
<evidence type="ECO:0000256" key="2">
    <source>
        <dbReference type="ARBA" id="ARBA00022723"/>
    </source>
</evidence>
<dbReference type="InterPro" id="IPR001164">
    <property type="entry name" value="ArfGAP_dom"/>
</dbReference>
<name>A0A8T2RBI0_CERRI</name>
<evidence type="ECO:0000256" key="8">
    <source>
        <dbReference type="PROSITE-ProRule" id="PRU00288"/>
    </source>
</evidence>
<dbReference type="EMBL" id="CM035433">
    <property type="protein sequence ID" value="KAH7293161.1"/>
    <property type="molecule type" value="Genomic_DNA"/>
</dbReference>
<keyword evidence="7" id="KW-0040">ANK repeat</keyword>
<accession>A0A8T2RBI0</accession>
<dbReference type="SMART" id="SM00105">
    <property type="entry name" value="ArfGap"/>
    <property type="match status" value="1"/>
</dbReference>
<evidence type="ECO:0000256" key="5">
    <source>
        <dbReference type="ARBA" id="ARBA00022833"/>
    </source>
</evidence>
<feature type="domain" description="Arf-GAP" evidence="9">
    <location>
        <begin position="130"/>
        <end position="274"/>
    </location>
</feature>
<keyword evidence="6" id="KW-0175">Coiled coil</keyword>
<keyword evidence="11" id="KW-1185">Reference proteome</keyword>
<evidence type="ECO:0000313" key="10">
    <source>
        <dbReference type="EMBL" id="KAH7293161.1"/>
    </source>
</evidence>
<keyword evidence="2" id="KW-0479">Metal-binding</keyword>
<evidence type="ECO:0000256" key="1">
    <source>
        <dbReference type="ARBA" id="ARBA00022468"/>
    </source>
</evidence>
<evidence type="ECO:0000259" key="9">
    <source>
        <dbReference type="PROSITE" id="PS50115"/>
    </source>
</evidence>
<reference evidence="10" key="1">
    <citation type="submission" date="2021-08" db="EMBL/GenBank/DDBJ databases">
        <title>WGS assembly of Ceratopteris richardii.</title>
        <authorList>
            <person name="Marchant D.B."/>
            <person name="Chen G."/>
            <person name="Jenkins J."/>
            <person name="Shu S."/>
            <person name="Leebens-Mack J."/>
            <person name="Grimwood J."/>
            <person name="Schmutz J."/>
            <person name="Soltis P."/>
            <person name="Soltis D."/>
            <person name="Chen Z.-H."/>
        </authorList>
    </citation>
    <scope>NUCLEOTIDE SEQUENCE</scope>
    <source>
        <strain evidence="10">Whitten #5841</strain>
        <tissue evidence="10">Leaf</tissue>
    </source>
</reference>
<dbReference type="SUPFAM" id="SSF103657">
    <property type="entry name" value="BAR/IMD domain-like"/>
    <property type="match status" value="1"/>
</dbReference>
<keyword evidence="1" id="KW-0343">GTPase activation</keyword>
<dbReference type="GO" id="GO:0005096">
    <property type="term" value="F:GTPase activator activity"/>
    <property type="evidence" value="ECO:0007669"/>
    <property type="project" value="UniProtKB-KW"/>
</dbReference>
<keyword evidence="4 8" id="KW-0863">Zinc-finger</keyword>
<dbReference type="FunFam" id="1.10.220.150:FF:000019">
    <property type="entry name" value="ADP-ribosylation factor GTPase-activating protein AGD1"/>
    <property type="match status" value="1"/>
</dbReference>
<evidence type="ECO:0000313" key="11">
    <source>
        <dbReference type="Proteomes" id="UP000825935"/>
    </source>
</evidence>
<dbReference type="CDD" id="cd08204">
    <property type="entry name" value="ArfGap"/>
    <property type="match status" value="1"/>
</dbReference>
<proteinExistence type="predicted"/>
<dbReference type="PROSITE" id="PS50297">
    <property type="entry name" value="ANK_REP_REGION"/>
    <property type="match status" value="2"/>
</dbReference>
<feature type="repeat" description="ANK" evidence="7">
    <location>
        <begin position="375"/>
        <end position="407"/>
    </location>
</feature>
<dbReference type="EMBL" id="CM035433">
    <property type="protein sequence ID" value="KAH7293160.1"/>
    <property type="molecule type" value="Genomic_DNA"/>
</dbReference>
<dbReference type="AlphaFoldDB" id="A0A8T2RBI0"/>
<dbReference type="InterPro" id="IPR027267">
    <property type="entry name" value="AH/BAR_dom_sf"/>
</dbReference>
<evidence type="ECO:0000256" key="7">
    <source>
        <dbReference type="PROSITE-ProRule" id="PRU00023"/>
    </source>
</evidence>
<dbReference type="PRINTS" id="PR00405">
    <property type="entry name" value="REVINTRACTNG"/>
</dbReference>
<dbReference type="PROSITE" id="PS50088">
    <property type="entry name" value="ANK_REPEAT"/>
    <property type="match status" value="2"/>
</dbReference>
<dbReference type="SUPFAM" id="SSF57863">
    <property type="entry name" value="ArfGap/RecO-like zinc finger"/>
    <property type="match status" value="1"/>
</dbReference>
<dbReference type="Pfam" id="PF12796">
    <property type="entry name" value="Ank_2"/>
    <property type="match status" value="1"/>
</dbReference>
<dbReference type="PANTHER" id="PTHR23180:SF160">
    <property type="entry name" value="ADP-RIBOSYLATION FACTOR GTPASE-ACTIVATING PROTEIN EFFECTOR PROTEIN 1"/>
    <property type="match status" value="1"/>
</dbReference>
<protein>
    <recommendedName>
        <fullName evidence="9">Arf-GAP domain-containing protein</fullName>
    </recommendedName>
</protein>
<gene>
    <name evidence="10" type="ORF">KP509_28G014600</name>
</gene>
<comment type="caution">
    <text evidence="10">The sequence shown here is derived from an EMBL/GenBank/DDBJ whole genome shotgun (WGS) entry which is preliminary data.</text>
</comment>
<evidence type="ECO:0000256" key="3">
    <source>
        <dbReference type="ARBA" id="ARBA00022737"/>
    </source>
</evidence>
<keyword evidence="3" id="KW-0677">Repeat</keyword>
<dbReference type="Gene3D" id="1.20.1270.60">
    <property type="entry name" value="Arfaptin homology (AH) domain/BAR domain"/>
    <property type="match status" value="1"/>
</dbReference>
<dbReference type="InterPro" id="IPR038508">
    <property type="entry name" value="ArfGAP_dom_sf"/>
</dbReference>
<dbReference type="PROSITE" id="PS50115">
    <property type="entry name" value="ARFGAP"/>
    <property type="match status" value="1"/>
</dbReference>
<dbReference type="Pfam" id="PF01412">
    <property type="entry name" value="ArfGap"/>
    <property type="match status" value="1"/>
</dbReference>
<sequence>MQFGKLDDSPMFRKQLQILEENAEALRDRCQKFHQGCRKYTAIDRVDWIDKITGVIASLLNSQIPVQVGHGLRAPWNPIDGGDNQYASSESGSVNGPLEFDPLAFEDSATSSNLGASNHENGLVSTQEHERPIDVLRTVPGNDACADCWSPDPDWASLNLGILLCIECSGVHRNLGVHISKVRSLTLDVKVWEPSVMELFQSLGNDFANSIWEGCLKDVKKNSDSIDRIQLIDSEEPNLGTLKPQANDPFSVKERFIHAKYAEKAFVVKNNTNQTPIGIGRRIWTAVENNDKRLVYSLIVCFDADVNTTYEQATRETQEVIQKQGLYDNPTDFGPQNQSSCAYLLDSDYNGINNELDSPSSSTKLVESIKDEKMNGWTLLHLACYTNKLGMVELLLQYGAQVDARDSLGRTPLHLGVAHRRNAVSKLLLSRGASANAVDGKGKTPLQTAMELGAVTDEELFVLLS</sequence>
<dbReference type="GO" id="GO:0008270">
    <property type="term" value="F:zinc ion binding"/>
    <property type="evidence" value="ECO:0007669"/>
    <property type="project" value="UniProtKB-KW"/>
</dbReference>
<dbReference type="Gene3D" id="1.10.220.150">
    <property type="entry name" value="Arf GTPase activating protein"/>
    <property type="match status" value="1"/>
</dbReference>
<evidence type="ECO:0000256" key="4">
    <source>
        <dbReference type="ARBA" id="ARBA00022771"/>
    </source>
</evidence>
<keyword evidence="5" id="KW-0862">Zinc</keyword>
<evidence type="ECO:0000256" key="6">
    <source>
        <dbReference type="ARBA" id="ARBA00023054"/>
    </source>
</evidence>
<feature type="repeat" description="ANK" evidence="7">
    <location>
        <begin position="408"/>
        <end position="440"/>
    </location>
</feature>
<dbReference type="InterPro" id="IPR045258">
    <property type="entry name" value="ACAP1/2/3-like"/>
</dbReference>
<dbReference type="Gene3D" id="1.25.40.20">
    <property type="entry name" value="Ankyrin repeat-containing domain"/>
    <property type="match status" value="1"/>
</dbReference>
<dbReference type="SMART" id="SM00248">
    <property type="entry name" value="ANK"/>
    <property type="match status" value="2"/>
</dbReference>
<dbReference type="InterPro" id="IPR036770">
    <property type="entry name" value="Ankyrin_rpt-contain_sf"/>
</dbReference>